<name>A0ABN3X549_9ACTN</name>
<accession>A0ABN3X549</accession>
<sequence length="125" mass="13973">MDAMAATRRRHRFRLNTRTLLDLPYQGSANDTAVTHRLTLLGRTLEINWRMTTLSRAFRVQNADTDAVFVNGVRVGRGGGDRCARVVRGAGTRIRTRGFGSRIRLTDPAHGTGGTAVVRISRRRR</sequence>
<evidence type="ECO:0000313" key="1">
    <source>
        <dbReference type="EMBL" id="GAA2938092.1"/>
    </source>
</evidence>
<organism evidence="1 2">
    <name type="scientific">Streptomyces erythrogriseus</name>
    <dbReference type="NCBI Taxonomy" id="284027"/>
    <lineage>
        <taxon>Bacteria</taxon>
        <taxon>Bacillati</taxon>
        <taxon>Actinomycetota</taxon>
        <taxon>Actinomycetes</taxon>
        <taxon>Kitasatosporales</taxon>
        <taxon>Streptomycetaceae</taxon>
        <taxon>Streptomyces</taxon>
        <taxon>Streptomyces griseoincarnatus group</taxon>
    </lineage>
</organism>
<dbReference type="EMBL" id="BAAAVA010000059">
    <property type="protein sequence ID" value="GAA2938092.1"/>
    <property type="molecule type" value="Genomic_DNA"/>
</dbReference>
<proteinExistence type="predicted"/>
<evidence type="ECO:0000313" key="2">
    <source>
        <dbReference type="Proteomes" id="UP001501423"/>
    </source>
</evidence>
<reference evidence="1 2" key="1">
    <citation type="journal article" date="2019" name="Int. J. Syst. Evol. Microbiol.">
        <title>The Global Catalogue of Microorganisms (GCM) 10K type strain sequencing project: providing services to taxonomists for standard genome sequencing and annotation.</title>
        <authorList>
            <consortium name="The Broad Institute Genomics Platform"/>
            <consortium name="The Broad Institute Genome Sequencing Center for Infectious Disease"/>
            <person name="Wu L."/>
            <person name="Ma J."/>
        </authorList>
    </citation>
    <scope>NUCLEOTIDE SEQUENCE [LARGE SCALE GENOMIC DNA]</scope>
    <source>
        <strain evidence="1 2">JCM 9650</strain>
    </source>
</reference>
<dbReference type="Proteomes" id="UP001501423">
    <property type="component" value="Unassembled WGS sequence"/>
</dbReference>
<keyword evidence="2" id="KW-1185">Reference proteome</keyword>
<gene>
    <name evidence="1" type="ORF">GCM10010478_44690</name>
</gene>
<comment type="caution">
    <text evidence="1">The sequence shown here is derived from an EMBL/GenBank/DDBJ whole genome shotgun (WGS) entry which is preliminary data.</text>
</comment>
<protein>
    <submittedName>
        <fullName evidence="1">Uncharacterized protein</fullName>
    </submittedName>
</protein>